<organism evidence="1 2">
    <name type="scientific">Rhabditophanes sp. KR3021</name>
    <dbReference type="NCBI Taxonomy" id="114890"/>
    <lineage>
        <taxon>Eukaryota</taxon>
        <taxon>Metazoa</taxon>
        <taxon>Ecdysozoa</taxon>
        <taxon>Nematoda</taxon>
        <taxon>Chromadorea</taxon>
        <taxon>Rhabditida</taxon>
        <taxon>Tylenchina</taxon>
        <taxon>Panagrolaimomorpha</taxon>
        <taxon>Strongyloidoidea</taxon>
        <taxon>Alloionematidae</taxon>
        <taxon>Rhabditophanes</taxon>
    </lineage>
</organism>
<name>A0AC35TT96_9BILA</name>
<reference evidence="2" key="1">
    <citation type="submission" date="2016-11" db="UniProtKB">
        <authorList>
            <consortium name="WormBaseParasite"/>
        </authorList>
    </citation>
    <scope>IDENTIFICATION</scope>
    <source>
        <strain evidence="2">KR3021</strain>
    </source>
</reference>
<evidence type="ECO:0000313" key="1">
    <source>
        <dbReference type="Proteomes" id="UP000095286"/>
    </source>
</evidence>
<protein>
    <submittedName>
        <fullName evidence="2">Clathrin assembly protein</fullName>
    </submittedName>
</protein>
<sequence length="211" mass="22467">MLMASSLAAIPFNLGFGLRSKLFQEAPSGVVKDNEAQDVIVDDGPTNDTDTSSSPAPSDLNTTDLSDLFATNDTDSSGPLVPSEPLSKSSPQDQPDPKTNDQMSVPGMDNSGAFNPPMDNNGGMLPQTDPLDQQSLEQFAVEPYYPDYDQLDPAFDQIDPGFGQIDPGFGQINPGFSQIDPGFGQIDPGFGIPAFATDPINNQYPGPMMPY</sequence>
<dbReference type="Proteomes" id="UP000095286">
    <property type="component" value="Unplaced"/>
</dbReference>
<evidence type="ECO:0000313" key="2">
    <source>
        <dbReference type="WBParaSite" id="RSKR_0000406700.1"/>
    </source>
</evidence>
<accession>A0AC35TT96</accession>
<proteinExistence type="predicted"/>
<dbReference type="WBParaSite" id="RSKR_0000406700.1">
    <property type="protein sequence ID" value="RSKR_0000406700.1"/>
    <property type="gene ID" value="RSKR_0000406700"/>
</dbReference>